<dbReference type="EMBL" id="JBANMG010000003">
    <property type="protein sequence ID" value="KAK6955738.1"/>
    <property type="molecule type" value="Genomic_DNA"/>
</dbReference>
<dbReference type="AlphaFoldDB" id="A0AAX6MSW5"/>
<sequence length="207" mass="22676">MCPCGSACRCNPCRCGSRRSGHGSTHSHSHAHVHVHSSSHAQPPNENTAFHGHGQVLGPVHGGHHTGRNLDPRGVHQAIWTPIPQSYLDLARAGVHVRSGNGNRNNTLLVNNDDPRVGEIPGHGMAQLLMDQLDSWKRSALTTHDGAPRPLNGYLFPDPHMRELFGDDYMKFTPDEYMRCLDEAVNLALEEITGRPQGPQGPGHRNN</sequence>
<comment type="caution">
    <text evidence="2">The sequence shown here is derived from an EMBL/GenBank/DDBJ whole genome shotgun (WGS) entry which is preliminary data.</text>
</comment>
<feature type="region of interest" description="Disordered" evidence="1">
    <location>
        <begin position="19"/>
        <end position="72"/>
    </location>
</feature>
<accession>A0AAX6MSW5</accession>
<gene>
    <name evidence="2" type="ORF">Daesc_003381</name>
</gene>
<evidence type="ECO:0000256" key="1">
    <source>
        <dbReference type="SAM" id="MobiDB-lite"/>
    </source>
</evidence>
<evidence type="ECO:0000313" key="3">
    <source>
        <dbReference type="Proteomes" id="UP001369815"/>
    </source>
</evidence>
<keyword evidence="3" id="KW-1185">Reference proteome</keyword>
<evidence type="ECO:0000313" key="2">
    <source>
        <dbReference type="EMBL" id="KAK6955738.1"/>
    </source>
</evidence>
<name>A0AAX6MSW5_9PEZI</name>
<dbReference type="Proteomes" id="UP001369815">
    <property type="component" value="Unassembled WGS sequence"/>
</dbReference>
<feature type="compositionally biased region" description="Basic residues" evidence="1">
    <location>
        <begin position="19"/>
        <end position="37"/>
    </location>
</feature>
<reference evidence="2 3" key="1">
    <citation type="journal article" date="2024" name="Front Chem Biol">
        <title>Unveiling the potential of Daldinia eschscholtzii MFLUCC 19-0629 through bioactivity and bioinformatics studies for enhanced sustainable agriculture production.</title>
        <authorList>
            <person name="Brooks S."/>
            <person name="Weaver J.A."/>
            <person name="Klomchit A."/>
            <person name="Alharthi S.A."/>
            <person name="Onlamun T."/>
            <person name="Nurani R."/>
            <person name="Vong T.K."/>
            <person name="Alberti F."/>
            <person name="Greco C."/>
        </authorList>
    </citation>
    <scope>NUCLEOTIDE SEQUENCE [LARGE SCALE GENOMIC DNA]</scope>
    <source>
        <strain evidence="2">MFLUCC 19-0629</strain>
    </source>
</reference>
<proteinExistence type="predicted"/>
<protein>
    <submittedName>
        <fullName evidence="2">Uncharacterized protein</fullName>
    </submittedName>
</protein>
<organism evidence="2 3">
    <name type="scientific">Daldinia eschscholtzii</name>
    <dbReference type="NCBI Taxonomy" id="292717"/>
    <lineage>
        <taxon>Eukaryota</taxon>
        <taxon>Fungi</taxon>
        <taxon>Dikarya</taxon>
        <taxon>Ascomycota</taxon>
        <taxon>Pezizomycotina</taxon>
        <taxon>Sordariomycetes</taxon>
        <taxon>Xylariomycetidae</taxon>
        <taxon>Xylariales</taxon>
        <taxon>Hypoxylaceae</taxon>
        <taxon>Daldinia</taxon>
    </lineage>
</organism>